<dbReference type="InterPro" id="IPR012347">
    <property type="entry name" value="Ferritin-like"/>
</dbReference>
<feature type="binding site" evidence="3">
    <location>
        <position position="227"/>
    </location>
    <ligand>
        <name>Ca(2+)</name>
        <dbReference type="ChEBI" id="CHEBI:29108"/>
    </ligand>
</feature>
<dbReference type="Pfam" id="PF05067">
    <property type="entry name" value="Mn_catalase"/>
    <property type="match status" value="1"/>
</dbReference>
<protein>
    <submittedName>
        <fullName evidence="4">Manganese catalase family protein</fullName>
    </submittedName>
</protein>
<proteinExistence type="inferred from homology"/>
<dbReference type="EMBL" id="NHRJ02000014">
    <property type="protein sequence ID" value="PZE19676.1"/>
    <property type="molecule type" value="Genomic_DNA"/>
</dbReference>
<comment type="similarity">
    <text evidence="1">Belongs to the manganese catalase family.</text>
</comment>
<dbReference type="InterPro" id="IPR009078">
    <property type="entry name" value="Ferritin-like_SF"/>
</dbReference>
<keyword evidence="2" id="KW-0464">Manganese</keyword>
<gene>
    <name evidence="4" type="ORF">CBW46_017220</name>
</gene>
<dbReference type="SUPFAM" id="SSF47240">
    <property type="entry name" value="Ferritin-like"/>
    <property type="match status" value="1"/>
</dbReference>
<keyword evidence="5" id="KW-1185">Reference proteome</keyword>
<feature type="binding site" evidence="2">
    <location>
        <position position="71"/>
    </location>
    <ligand>
        <name>Mn(2+)</name>
        <dbReference type="ChEBI" id="CHEBI:29035"/>
        <label>1</label>
    </ligand>
</feature>
<name>A0A2W1NPM4_PAEXE</name>
<dbReference type="RefSeq" id="WP_089201223.1">
    <property type="nucleotide sequence ID" value="NZ_NHRJ02000014.1"/>
</dbReference>
<keyword evidence="2" id="KW-0479">Metal-binding</keyword>
<evidence type="ECO:0000313" key="4">
    <source>
        <dbReference type="EMBL" id="PZE19676.1"/>
    </source>
</evidence>
<evidence type="ECO:0000256" key="2">
    <source>
        <dbReference type="PIRSR" id="PIRSR607760-1"/>
    </source>
</evidence>
<comment type="cofactor">
    <cofactor evidence="2">
        <name>Mn(2+)</name>
        <dbReference type="ChEBI" id="CHEBI:29035"/>
    </cofactor>
    <text evidence="2">Binds 2 manganese ions per subunit.</text>
</comment>
<dbReference type="InterPro" id="IPR027407">
    <property type="entry name" value="Mn_catalase_C"/>
</dbReference>
<accession>A0A2W1NPM4</accession>
<comment type="caution">
    <text evidence="4">The sequence shown here is derived from an EMBL/GenBank/DDBJ whole genome shotgun (WGS) entry which is preliminary data.</text>
</comment>
<dbReference type="Proteomes" id="UP000214746">
    <property type="component" value="Unassembled WGS sequence"/>
</dbReference>
<dbReference type="Gene3D" id="1.20.1260.10">
    <property type="match status" value="1"/>
</dbReference>
<feature type="binding site" evidence="3">
    <location>
        <position position="63"/>
    </location>
    <ligand>
        <name>Ca(2+)</name>
        <dbReference type="ChEBI" id="CHEBI:29108"/>
    </ligand>
</feature>
<organism evidence="4 5">
    <name type="scientific">Paenibacillus xerothermodurans</name>
    <dbReference type="NCBI Taxonomy" id="1977292"/>
    <lineage>
        <taxon>Bacteria</taxon>
        <taxon>Bacillati</taxon>
        <taxon>Bacillota</taxon>
        <taxon>Bacilli</taxon>
        <taxon>Bacillales</taxon>
        <taxon>Paenibacillaceae</taxon>
        <taxon>Paenibacillus</taxon>
    </lineage>
</organism>
<dbReference type="OrthoDB" id="9800585at2"/>
<feature type="binding site" evidence="2">
    <location>
        <position position="68"/>
    </location>
    <ligand>
        <name>Mn(2+)</name>
        <dbReference type="ChEBI" id="CHEBI:29035"/>
        <label>1</label>
    </ligand>
</feature>
<feature type="binding site" evidence="3">
    <location>
        <position position="59"/>
    </location>
    <ligand>
        <name>Ca(2+)</name>
        <dbReference type="ChEBI" id="CHEBI:29108"/>
    </ligand>
</feature>
<dbReference type="InterPro" id="IPR007760">
    <property type="entry name" value="Mn_catalase"/>
</dbReference>
<dbReference type="AlphaFoldDB" id="A0A2W1NPM4"/>
<feature type="binding site" evidence="3">
    <location>
        <position position="223"/>
    </location>
    <ligand>
        <name>Ca(2+)</name>
        <dbReference type="ChEBI" id="CHEBI:29108"/>
    </ligand>
</feature>
<feature type="binding site" evidence="2">
    <location>
        <position position="35"/>
    </location>
    <ligand>
        <name>Mn(2+)</name>
        <dbReference type="ChEBI" id="CHEBI:29035"/>
        <label>1</label>
    </ligand>
</feature>
<dbReference type="Gene3D" id="3.30.1530.10">
    <property type="entry name" value="manganese catalase, domain 2, chain A"/>
    <property type="match status" value="1"/>
</dbReference>
<feature type="binding site" evidence="2">
    <location>
        <position position="185"/>
    </location>
    <ligand>
        <name>Mn(2+)</name>
        <dbReference type="ChEBI" id="CHEBI:29035"/>
        <label>1</label>
    </ligand>
</feature>
<reference evidence="4" key="1">
    <citation type="submission" date="2018-06" db="EMBL/GenBank/DDBJ databases">
        <title>Paenibacillus xerothermodurans sp. nov. an extremely dry heat resistant spore forming bacterium isolated from the soil of Cape Canaveral, Florida.</title>
        <authorList>
            <person name="Seuylemezian A."/>
            <person name="Kaur N."/>
            <person name="Patil P."/>
            <person name="Patil P."/>
            <person name="Mayilraj S."/>
            <person name="Vaishampayan P."/>
        </authorList>
    </citation>
    <scope>NUCLEOTIDE SEQUENCE [LARGE SCALE GENOMIC DNA]</scope>
    <source>
        <strain evidence="4">ATCC 27380</strain>
    </source>
</reference>
<dbReference type="GO" id="GO:0046872">
    <property type="term" value="F:metal ion binding"/>
    <property type="evidence" value="ECO:0007669"/>
    <property type="project" value="UniProtKB-KW"/>
</dbReference>
<feature type="binding site" evidence="3">
    <location>
        <position position="225"/>
    </location>
    <ligand>
        <name>Ca(2+)</name>
        <dbReference type="ChEBI" id="CHEBI:29108"/>
    </ligand>
</feature>
<feature type="binding site" evidence="2">
    <location>
        <position position="152"/>
    </location>
    <ligand>
        <name>Mn(2+)</name>
        <dbReference type="ChEBI" id="CHEBI:29035"/>
        <label>1</label>
    </ligand>
</feature>
<dbReference type="CDD" id="cd01051">
    <property type="entry name" value="Mn_catalase"/>
    <property type="match status" value="1"/>
</dbReference>
<sequence>MFFHIKELQYPARCEKPDPLLAKRVQEILAGKFGEMTVAMQYLFQGWNLRSDVDSKYKDLLLDTGTEELAHVEIVATLIARLLDNAPWKDQEIIAAQNPIVAAILGGMNPQHAIFAGLGALPTDSVGYPWNGRYVTATGNLLTDLRDNLAKESGGRTETVRVYESTIDAGVRDTLAFLIARDTMHQNQWAAAIAELEAKEGFVAPGTFPQECENREFSYKFFNLSRGEASARGRWAHGPTPDSKGVFQYIACPLPVGDRPQLPPAPPYIHDTPPHVLNNHISVPPMK</sequence>
<dbReference type="InterPro" id="IPR039377">
    <property type="entry name" value="Mn_catalase_dom"/>
</dbReference>
<evidence type="ECO:0000256" key="3">
    <source>
        <dbReference type="PIRSR" id="PIRSR607760-2"/>
    </source>
</evidence>
<keyword evidence="3" id="KW-0106">Calcium</keyword>
<evidence type="ECO:0000313" key="5">
    <source>
        <dbReference type="Proteomes" id="UP000214746"/>
    </source>
</evidence>
<comment type="cofactor">
    <cofactor evidence="3">
        <name>Ca(2+)</name>
        <dbReference type="ChEBI" id="CHEBI:29108"/>
    </cofactor>
    <text evidence="3">Binds 1 Ca(2+) ion per subunit.</text>
</comment>
<evidence type="ECO:0000256" key="1">
    <source>
        <dbReference type="ARBA" id="ARBA00007644"/>
    </source>
</evidence>